<comment type="caution">
    <text evidence="2">The sequence shown here is derived from an EMBL/GenBank/DDBJ whole genome shotgun (WGS) entry which is preliminary data.</text>
</comment>
<organism evidence="2 3">
    <name type="scientific">Hibiscus sabdariffa</name>
    <name type="common">roselle</name>
    <dbReference type="NCBI Taxonomy" id="183260"/>
    <lineage>
        <taxon>Eukaryota</taxon>
        <taxon>Viridiplantae</taxon>
        <taxon>Streptophyta</taxon>
        <taxon>Embryophyta</taxon>
        <taxon>Tracheophyta</taxon>
        <taxon>Spermatophyta</taxon>
        <taxon>Magnoliopsida</taxon>
        <taxon>eudicotyledons</taxon>
        <taxon>Gunneridae</taxon>
        <taxon>Pentapetalae</taxon>
        <taxon>rosids</taxon>
        <taxon>malvids</taxon>
        <taxon>Malvales</taxon>
        <taxon>Malvaceae</taxon>
        <taxon>Malvoideae</taxon>
        <taxon>Hibiscus</taxon>
    </lineage>
</organism>
<evidence type="ECO:0000256" key="1">
    <source>
        <dbReference type="SAM" id="MobiDB-lite"/>
    </source>
</evidence>
<dbReference type="EMBL" id="JBBPBN010000002">
    <property type="protein sequence ID" value="KAK9044880.1"/>
    <property type="molecule type" value="Genomic_DNA"/>
</dbReference>
<feature type="region of interest" description="Disordered" evidence="1">
    <location>
        <begin position="426"/>
        <end position="462"/>
    </location>
</feature>
<name>A0ABR2U583_9ROSI</name>
<protein>
    <submittedName>
        <fullName evidence="2">Uncharacterized protein</fullName>
    </submittedName>
</protein>
<evidence type="ECO:0000313" key="2">
    <source>
        <dbReference type="EMBL" id="KAK9044880.1"/>
    </source>
</evidence>
<proteinExistence type="predicted"/>
<gene>
    <name evidence="2" type="ORF">V6N11_058771</name>
</gene>
<keyword evidence="3" id="KW-1185">Reference proteome</keyword>
<evidence type="ECO:0000313" key="3">
    <source>
        <dbReference type="Proteomes" id="UP001396334"/>
    </source>
</evidence>
<sequence>MLTLRNVIKSEMGSNYAPQNSGVSQVNARVDGVNSHLQLITGNANGRPPNASLSMVSHPRLERQATPACVEDQQSVKRCRGDGLETMDVHVGDSTGLPAMVTEVIGDECMFGERNIDHGSGENHHSPVKAAQGVKPSFRDMLARKGESALPYRSIPDLGVELAGDDVQISSVDAEVCKPHVEKEIERSCVDDGSSGGKFGPWMQAPTRKLRRATGARNASASNFRSSHPLEGMSGKFDILNTIDAEDEDNGTVEPVVGQGVSVPTSLIEEGVAVGDKISGSKGSQEGGRTVMVEDGIDSRNSTRVILNGSGSKPSGGVSRTQKLDGPKAMVANEIIVPSKVSLTSNNHVAIRVVERGSDILSEEVTGRKAATAVNAASIKSGQPLSFGKNVVRKGATFKHKQQHRVPTQVALGDWIGNLSREISSGIVQDDNQDSDPRDGRVRSESDVHWKVNTAFDPGLPQ</sequence>
<dbReference type="Proteomes" id="UP001396334">
    <property type="component" value="Unassembled WGS sequence"/>
</dbReference>
<accession>A0ABR2U583</accession>
<feature type="compositionally biased region" description="Basic and acidic residues" evidence="1">
    <location>
        <begin position="435"/>
        <end position="450"/>
    </location>
</feature>
<reference evidence="2 3" key="1">
    <citation type="journal article" date="2024" name="G3 (Bethesda)">
        <title>Genome assembly of Hibiscus sabdariffa L. provides insights into metabolisms of medicinal natural products.</title>
        <authorList>
            <person name="Kim T."/>
        </authorList>
    </citation>
    <scope>NUCLEOTIDE SEQUENCE [LARGE SCALE GENOMIC DNA]</scope>
    <source>
        <strain evidence="2">TK-2024</strain>
        <tissue evidence="2">Old leaves</tissue>
    </source>
</reference>